<reference evidence="3 4" key="1">
    <citation type="journal article" date="2024" name="Commun. Biol.">
        <title>Comparative genomic analysis of thermophilic fungi reveals convergent evolutionary adaptations and gene losses.</title>
        <authorList>
            <person name="Steindorff A.S."/>
            <person name="Aguilar-Pontes M.V."/>
            <person name="Robinson A.J."/>
            <person name="Andreopoulos B."/>
            <person name="LaButti K."/>
            <person name="Kuo A."/>
            <person name="Mondo S."/>
            <person name="Riley R."/>
            <person name="Otillar R."/>
            <person name="Haridas S."/>
            <person name="Lipzen A."/>
            <person name="Grimwood J."/>
            <person name="Schmutz J."/>
            <person name="Clum A."/>
            <person name="Reid I.D."/>
            <person name="Moisan M.C."/>
            <person name="Butler G."/>
            <person name="Nguyen T.T.M."/>
            <person name="Dewar K."/>
            <person name="Conant G."/>
            <person name="Drula E."/>
            <person name="Henrissat B."/>
            <person name="Hansel C."/>
            <person name="Singer S."/>
            <person name="Hutchinson M.I."/>
            <person name="de Vries R.P."/>
            <person name="Natvig D.O."/>
            <person name="Powell A.J."/>
            <person name="Tsang A."/>
            <person name="Grigoriev I.V."/>
        </authorList>
    </citation>
    <scope>NUCLEOTIDE SEQUENCE [LARGE SCALE GENOMIC DNA]</scope>
    <source>
        <strain evidence="3 4">CBS 494.80</strain>
    </source>
</reference>
<comment type="caution">
    <text evidence="3">The sequence shown here is derived from an EMBL/GenBank/DDBJ whole genome shotgun (WGS) entry which is preliminary data.</text>
</comment>
<dbReference type="InterPro" id="IPR053181">
    <property type="entry name" value="EcdB-like_regulator"/>
</dbReference>
<dbReference type="Proteomes" id="UP001595075">
    <property type="component" value="Unassembled WGS sequence"/>
</dbReference>
<evidence type="ECO:0000259" key="2">
    <source>
        <dbReference type="PROSITE" id="PS50048"/>
    </source>
</evidence>
<gene>
    <name evidence="3" type="ORF">VTL71DRAFT_15778</name>
</gene>
<dbReference type="PROSITE" id="PS00463">
    <property type="entry name" value="ZN2_CY6_FUNGAL_1"/>
    <property type="match status" value="1"/>
</dbReference>
<keyword evidence="4" id="KW-1185">Reference proteome</keyword>
<accession>A0ABR4CDU5</accession>
<dbReference type="CDD" id="cd00067">
    <property type="entry name" value="GAL4"/>
    <property type="match status" value="1"/>
</dbReference>
<dbReference type="CDD" id="cd12148">
    <property type="entry name" value="fungal_TF_MHR"/>
    <property type="match status" value="1"/>
</dbReference>
<dbReference type="PANTHER" id="PTHR47785">
    <property type="entry name" value="ZN(II)2CYS6 TRANSCRIPTION FACTOR (EUROFUNG)-RELATED-RELATED"/>
    <property type="match status" value="1"/>
</dbReference>
<feature type="domain" description="Zn(2)-C6 fungal-type" evidence="2">
    <location>
        <begin position="21"/>
        <end position="51"/>
    </location>
</feature>
<dbReference type="PROSITE" id="PS50048">
    <property type="entry name" value="ZN2_CY6_FUNGAL_2"/>
    <property type="match status" value="1"/>
</dbReference>
<protein>
    <recommendedName>
        <fullName evidence="2">Zn(2)-C6 fungal-type domain-containing protein</fullName>
    </recommendedName>
</protein>
<dbReference type="InterPro" id="IPR001138">
    <property type="entry name" value="Zn2Cys6_DnaBD"/>
</dbReference>
<keyword evidence="1" id="KW-0539">Nucleus</keyword>
<organism evidence="3 4">
    <name type="scientific">Oculimacula yallundae</name>
    <dbReference type="NCBI Taxonomy" id="86028"/>
    <lineage>
        <taxon>Eukaryota</taxon>
        <taxon>Fungi</taxon>
        <taxon>Dikarya</taxon>
        <taxon>Ascomycota</taxon>
        <taxon>Pezizomycotina</taxon>
        <taxon>Leotiomycetes</taxon>
        <taxon>Helotiales</taxon>
        <taxon>Ploettnerulaceae</taxon>
        <taxon>Oculimacula</taxon>
    </lineage>
</organism>
<dbReference type="Pfam" id="PF00172">
    <property type="entry name" value="Zn_clus"/>
    <property type="match status" value="1"/>
</dbReference>
<sequence length="678" mass="75582">MSSNSVGRPGAQYSRRRIVRACLICRSRKSRCDGARPQCSFCIQSGSTCKYPETESARLDVGSIQILERIGSAEASILQALEQISPNFRRTRGTVEQSRSIQHSRQAEQDAGLLWMNGDVLMTWSSLLPLLYDHNKASPLQAFAEELRAYSPRFSLAPQVFPTSPTVLATLQVSPDIGAGDPMQVSGTENASSIQELEEAQTSLSSDHEAIWAWIKSYLISMHSKSPILDLDWLESMSDSAVLNAIDFTRAARDGLPPNTEPAGVAILLLVIALGQITSSAPSAHQLPTSGYVTLALPWLGLAVFSAGESIQVFQAQLLLCSYYMWTMRHWEAWSLADFTALNAEKVLTRNPKIVTNNLNHRVLWAVAKMQLELMEECQIHYPHYRQGRLYELIMSTSLPKPPTEAFKWLQVDSSFQQDTWYYYLAETSSRKLVERIKIELYSGCGGAEQKEWLSSQLPLASELERQVEEWMDSLPDDFQSEHTESDTGPFLDMVMSPNSIHGTRRAKLGMRTVLRNRMWQLQMLIYRPFLASVGDYEGATPPEAILKGGAKCLTYAVTFLTEQPPAVVRHYGSWLLARNAWTAGLSCIAALNEPFMRKYTSGTESGGISMFEDCHLSATPTSGTGNQGIPDDSDLLEAVRRACSILRQWSYESQSLATCEWILSHMLRKTAPTALPP</sequence>
<dbReference type="SUPFAM" id="SSF57701">
    <property type="entry name" value="Zn2/Cys6 DNA-binding domain"/>
    <property type="match status" value="1"/>
</dbReference>
<name>A0ABR4CDU5_9HELO</name>
<dbReference type="EMBL" id="JAZHXI010000009">
    <property type="protein sequence ID" value="KAL2067682.1"/>
    <property type="molecule type" value="Genomic_DNA"/>
</dbReference>
<dbReference type="SMART" id="SM00066">
    <property type="entry name" value="GAL4"/>
    <property type="match status" value="1"/>
</dbReference>
<evidence type="ECO:0000313" key="4">
    <source>
        <dbReference type="Proteomes" id="UP001595075"/>
    </source>
</evidence>
<dbReference type="Gene3D" id="4.10.240.10">
    <property type="entry name" value="Zn(2)-C6 fungal-type DNA-binding domain"/>
    <property type="match status" value="1"/>
</dbReference>
<proteinExistence type="predicted"/>
<evidence type="ECO:0000313" key="3">
    <source>
        <dbReference type="EMBL" id="KAL2067682.1"/>
    </source>
</evidence>
<dbReference type="InterPro" id="IPR036864">
    <property type="entry name" value="Zn2-C6_fun-type_DNA-bd_sf"/>
</dbReference>
<evidence type="ECO:0000256" key="1">
    <source>
        <dbReference type="ARBA" id="ARBA00023242"/>
    </source>
</evidence>
<dbReference type="PANTHER" id="PTHR47785:SF5">
    <property type="entry name" value="ZN(II)2CYS6 TRANSCRIPTION FACTOR (EUROFUNG)"/>
    <property type="match status" value="1"/>
</dbReference>